<dbReference type="Proteomes" id="UP000192674">
    <property type="component" value="Unassembled WGS sequence"/>
</dbReference>
<reference evidence="1 2" key="1">
    <citation type="submission" date="2017-04" db="EMBL/GenBank/DDBJ databases">
        <authorList>
            <person name="Afonso C.L."/>
            <person name="Miller P.J."/>
            <person name="Scott M.A."/>
            <person name="Spackman E."/>
            <person name="Goraichik I."/>
            <person name="Dimitrov K.M."/>
            <person name="Suarez D.L."/>
            <person name="Swayne D.E."/>
        </authorList>
    </citation>
    <scope>NUCLEOTIDE SEQUENCE [LARGE SCALE GENOMIC DNA]</scope>
    <source>
        <strain evidence="1 2">DSM 43828</strain>
    </source>
</reference>
<name>A0A1Y5XV36_KIBAR</name>
<gene>
    <name evidence="1" type="ORF">SAMN05661093_05090</name>
</gene>
<sequence>MSRFRPYDLALDSWRDVVTYYQPGDPIYYQYEDGGETCLANLINEWLWWGNGWARCFGEFEIFLKVVTFLVDEYYREGVDAIALYRFSGHPRRKGRVTSVFGDEAHMHTIFDRDNFNAAVFHGE</sequence>
<dbReference type="AlphaFoldDB" id="A0A1Y5XV36"/>
<accession>A0A1Y5XV36</accession>
<dbReference type="EMBL" id="FWXV01000004">
    <property type="protein sequence ID" value="SMD14661.1"/>
    <property type="molecule type" value="Genomic_DNA"/>
</dbReference>
<evidence type="ECO:0000313" key="2">
    <source>
        <dbReference type="Proteomes" id="UP000192674"/>
    </source>
</evidence>
<organism evidence="1 2">
    <name type="scientific">Kibdelosporangium aridum</name>
    <dbReference type="NCBI Taxonomy" id="2030"/>
    <lineage>
        <taxon>Bacteria</taxon>
        <taxon>Bacillati</taxon>
        <taxon>Actinomycetota</taxon>
        <taxon>Actinomycetes</taxon>
        <taxon>Pseudonocardiales</taxon>
        <taxon>Pseudonocardiaceae</taxon>
        <taxon>Kibdelosporangium</taxon>
    </lineage>
</organism>
<evidence type="ECO:0000313" key="1">
    <source>
        <dbReference type="EMBL" id="SMD14661.1"/>
    </source>
</evidence>
<proteinExistence type="predicted"/>
<keyword evidence="2" id="KW-1185">Reference proteome</keyword>
<protein>
    <submittedName>
        <fullName evidence="1">Uncharacterized protein</fullName>
    </submittedName>
</protein>
<dbReference type="RefSeq" id="WP_084429527.1">
    <property type="nucleotide sequence ID" value="NZ_FWXV01000004.1"/>
</dbReference>